<evidence type="ECO:0008006" key="5">
    <source>
        <dbReference type="Google" id="ProtNLM"/>
    </source>
</evidence>
<evidence type="ECO:0000256" key="2">
    <source>
        <dbReference type="SAM" id="SignalP"/>
    </source>
</evidence>
<keyword evidence="1" id="KW-0812">Transmembrane</keyword>
<feature type="signal peptide" evidence="2">
    <location>
        <begin position="1"/>
        <end position="17"/>
    </location>
</feature>
<sequence>MLLFLLFIPSFPLYCQNDLTIYASTYERKEWDLNKYFYGVDLTFSLNGNEGNFELLQILQLLDVTQVDLSDVTLLDIHSMKTVGFDTNQKAILIKNESLYQIRYPSVEIVYFQTDQPCSFVRVIQKDAVLLANGKRFWIAKQQNYYQVDSQILDIDIYEKKILILTKNNVHIYYYDGSVCDFNVIINQTVLTSLLPQADKSFEIINAKLALKDQVVLLDKQLGVIILQSVDLEQFSLVHHHNYTYFSTYYSMSLMFEETSYQIIVSTIQNSIYVLSLEQIDYYFWLNGAMNLSQFNMSGLRVNRDQKYIGLYNSTYVSIYQISNMQRMYSKLFDAPILLDFSYLQSIIYLVTQTSQQVYYASSAMLIMKPFTQPSNDFQRLQVIGTEESQCAITFNYIIYDYLDNNLYQKTNVINQIKPFVNYPTYPQASIFKELGVTGSNINAKIQLNDQSISLKLGYLEDMKIYGIIWPENMLFISMFSSWNYAYYVIQVQNFRATLYQCEIFINLYELRCQKVHDFSPNRELDNDSFQWIEKDVVIFGYISKFRHTIEIFQLKQSIVTKLFVISTSLKDENSLINSFCLTEYYIYVVLEKKGEIQIYSLQNQYFVYSITSQDVQPYELKPKFVRVDKKQNMIIIANQDSLIAGFMYDIFEMVNYFPFPECREIELSLTSYSFFVALHYGHQQELREYSMRRRQVSFLKKIPLFHYILQTPLQMMSSFDQIIVRAYTPVLQQTVLLVYQPDVNLRESLLTHIPLGWYLKDTLRLGITKMYSYGLLIHASSKFGIKNLLIYRNFQAVISSQWNDEYIHKKEIVIHYDSIDSPEQIEFKQNVTFLNLMTNIVAVVSNESLVVNQATMKISNGWFKGQIVKYQVECQQCQDQILLTQKIDMIQSLEYYSNLLGECKLDDDYFVFLTSNQLIFLDSMHYVKHPSFYFSLDNSFFINKIWCKKDTILITGQTNTLQGFVQMIKYQDKQYQLIGEPFQFKLSYQLLQLELLDDGNFLILDGYQIIGGYMYYTSRLCAYHYEFTPPKSVSYTYTPCVDQRKLGEFFASSFITYKINNKYRVFLSDLSQGLFIQDFHYIDSSIKCITADETLYRVSLRQPIELMMGLNIDDEVRYLKVIKNGDPQNNFQIFKIILLTNSIAHLSLVLYFEDNVYQRLYIDEMIQRYSDFDVFYESSLEKDYLALAYQANSYTICIYKLGQKQQPILMIGGVETQQSYPNQFFSLHSDENGQTLLQMNKESRKLNLYIVDEYATLSFLGNATEQPITLTAINHLTSASIILNVQMSTLNPTNLYWVLLTILFCVLFLLSLLALIVYQKNKRSRNKLQSQAKRNKGDAYYQCQYFTFDYSQQFLCHRQEKRIYPAHYKVKNRLINSFLGKIQINPMPFEIVSVTNMTNVSKHIAESEIIYENAKTIDDQERTQVPPNELWEKAKQCCTLLENSKGDTQDLIRVSHLYDQILDILQPAKPRHVYFISPHNSDTEIKQKKLVYNPEALSNLIKRLRSGRVQSQTRSLFRSTQRMQTSSIGKQIQKTELNEQLSTQALNFLKQLKKKQLNK</sequence>
<evidence type="ECO:0000313" key="3">
    <source>
        <dbReference type="EMBL" id="CAD8204252.1"/>
    </source>
</evidence>
<gene>
    <name evidence="3" type="ORF">POCTA_138.1.T1320049</name>
</gene>
<protein>
    <recommendedName>
        <fullName evidence="5">Transmembrane protein</fullName>
    </recommendedName>
</protein>
<dbReference type="OMA" id="ESQCAIT"/>
<proteinExistence type="predicted"/>
<name>A0A8S1XUD1_PAROT</name>
<dbReference type="Proteomes" id="UP000683925">
    <property type="component" value="Unassembled WGS sequence"/>
</dbReference>
<keyword evidence="4" id="KW-1185">Reference proteome</keyword>
<keyword evidence="1" id="KW-1133">Transmembrane helix</keyword>
<comment type="caution">
    <text evidence="3">The sequence shown here is derived from an EMBL/GenBank/DDBJ whole genome shotgun (WGS) entry which is preliminary data.</text>
</comment>
<dbReference type="OrthoDB" id="301383at2759"/>
<accession>A0A8S1XUD1</accession>
<organism evidence="3 4">
    <name type="scientific">Paramecium octaurelia</name>
    <dbReference type="NCBI Taxonomy" id="43137"/>
    <lineage>
        <taxon>Eukaryota</taxon>
        <taxon>Sar</taxon>
        <taxon>Alveolata</taxon>
        <taxon>Ciliophora</taxon>
        <taxon>Intramacronucleata</taxon>
        <taxon>Oligohymenophorea</taxon>
        <taxon>Peniculida</taxon>
        <taxon>Parameciidae</taxon>
        <taxon>Paramecium</taxon>
    </lineage>
</organism>
<keyword evidence="1" id="KW-0472">Membrane</keyword>
<feature type="transmembrane region" description="Helical" evidence="1">
    <location>
        <begin position="1296"/>
        <end position="1319"/>
    </location>
</feature>
<dbReference type="EMBL" id="CAJJDP010000133">
    <property type="protein sequence ID" value="CAD8204252.1"/>
    <property type="molecule type" value="Genomic_DNA"/>
</dbReference>
<evidence type="ECO:0000313" key="4">
    <source>
        <dbReference type="Proteomes" id="UP000683925"/>
    </source>
</evidence>
<feature type="chain" id="PRO_5035820169" description="Transmembrane protein" evidence="2">
    <location>
        <begin position="18"/>
        <end position="1560"/>
    </location>
</feature>
<reference evidence="3" key="1">
    <citation type="submission" date="2021-01" db="EMBL/GenBank/DDBJ databases">
        <authorList>
            <consortium name="Genoscope - CEA"/>
            <person name="William W."/>
        </authorList>
    </citation>
    <scope>NUCLEOTIDE SEQUENCE</scope>
</reference>
<keyword evidence="2" id="KW-0732">Signal</keyword>
<evidence type="ECO:0000256" key="1">
    <source>
        <dbReference type="SAM" id="Phobius"/>
    </source>
</evidence>